<reference evidence="2" key="1">
    <citation type="journal article" date="2024" name="Proc. Natl. Acad. Sci. U.S.A.">
        <title>Extraordinary preservation of gene collinearity over three hundred million years revealed in homosporous lycophytes.</title>
        <authorList>
            <person name="Li C."/>
            <person name="Wickell D."/>
            <person name="Kuo L.Y."/>
            <person name="Chen X."/>
            <person name="Nie B."/>
            <person name="Liao X."/>
            <person name="Peng D."/>
            <person name="Ji J."/>
            <person name="Jenkins J."/>
            <person name="Williams M."/>
            <person name="Shu S."/>
            <person name="Plott C."/>
            <person name="Barry K."/>
            <person name="Rajasekar S."/>
            <person name="Grimwood J."/>
            <person name="Han X."/>
            <person name="Sun S."/>
            <person name="Hou Z."/>
            <person name="He W."/>
            <person name="Dai G."/>
            <person name="Sun C."/>
            <person name="Schmutz J."/>
            <person name="Leebens-Mack J.H."/>
            <person name="Li F.W."/>
            <person name="Wang L."/>
        </authorList>
    </citation>
    <scope>NUCLEOTIDE SEQUENCE [LARGE SCALE GENOMIC DNA]</scope>
    <source>
        <strain evidence="2">cv. PW_Plant_1</strain>
    </source>
</reference>
<comment type="caution">
    <text evidence="1">The sequence shown here is derived from an EMBL/GenBank/DDBJ whole genome shotgun (WGS) entry which is preliminary data.</text>
</comment>
<sequence>MMSEDAEYKVIVVGESVEVGAVRCPSESNYAALRQEMEADELVVFPFEFVTKQGNVVREKQEGKWLVQENEVRIKRKFPFMSSTTNKRLAQHSGSGSQKIVVAGPEDIEYQDVENDGLVEEEEKSTQAGNKLESKLLPFKVLKSWQSEMLRVKQKLQGIGRHDEFELYTVDIDGRPWVKLWCNECGDTYGSGSVSNAHDTLGNFYRSHVHTTAHLKGYVANHGDVKVFSDWLIGVSFKEEIESAIDEMEVFNNKNECASFQVVEATLTSAHSKYSVRMRCTVDGKWLPLVPKSKGTLDIMIEHLRSRAHITACMKSKHQNTHGHSSTSSLDILDSYMYSPIQKHIIAPNYAEVACSLITGSENCQYTINK</sequence>
<keyword evidence="2" id="KW-1185">Reference proteome</keyword>
<accession>A0ACC2CPI5</accession>
<name>A0ACC2CPI5_DIPCM</name>
<organism evidence="1 2">
    <name type="scientific">Diphasiastrum complanatum</name>
    <name type="common">Issler's clubmoss</name>
    <name type="synonym">Lycopodium complanatum</name>
    <dbReference type="NCBI Taxonomy" id="34168"/>
    <lineage>
        <taxon>Eukaryota</taxon>
        <taxon>Viridiplantae</taxon>
        <taxon>Streptophyta</taxon>
        <taxon>Embryophyta</taxon>
        <taxon>Tracheophyta</taxon>
        <taxon>Lycopodiopsida</taxon>
        <taxon>Lycopodiales</taxon>
        <taxon>Lycopodiaceae</taxon>
        <taxon>Lycopodioideae</taxon>
        <taxon>Diphasiastrum</taxon>
    </lineage>
</organism>
<gene>
    <name evidence="1" type="ORF">O6H91_09G059000</name>
</gene>
<dbReference type="Proteomes" id="UP001162992">
    <property type="component" value="Chromosome 9"/>
</dbReference>
<proteinExistence type="predicted"/>
<dbReference type="EMBL" id="CM055100">
    <property type="protein sequence ID" value="KAJ7543933.1"/>
    <property type="molecule type" value="Genomic_DNA"/>
</dbReference>
<protein>
    <submittedName>
        <fullName evidence="1">Uncharacterized protein</fullName>
    </submittedName>
</protein>
<evidence type="ECO:0000313" key="2">
    <source>
        <dbReference type="Proteomes" id="UP001162992"/>
    </source>
</evidence>
<evidence type="ECO:0000313" key="1">
    <source>
        <dbReference type="EMBL" id="KAJ7543933.1"/>
    </source>
</evidence>